<protein>
    <recommendedName>
        <fullName evidence="6">Oxidoreductase</fullName>
    </recommendedName>
</protein>
<dbReference type="PRINTS" id="PR00081">
    <property type="entry name" value="GDHRDH"/>
</dbReference>
<keyword evidence="3" id="KW-0560">Oxidoreductase</keyword>
<dbReference type="OrthoDB" id="5840532at2759"/>
<dbReference type="InterPro" id="IPR020904">
    <property type="entry name" value="Sc_DH/Rdtase_CS"/>
</dbReference>
<dbReference type="OMA" id="MPYTASK"/>
<dbReference type="PANTHER" id="PTHR24321:SF12">
    <property type="entry name" value="SHORT-CHAIN DEHYDROGENASE_REDUCTASE FAMILY, PUTATIVE (AFU_ORTHOLOGUE AFUA_5G14340)-RELATED"/>
    <property type="match status" value="1"/>
</dbReference>
<dbReference type="VEuPathDB" id="FungiDB:ASPCADRAFT_162405"/>
<evidence type="ECO:0000256" key="3">
    <source>
        <dbReference type="ARBA" id="ARBA00023002"/>
    </source>
</evidence>
<dbReference type="Proteomes" id="UP000188318">
    <property type="component" value="Unassembled WGS sequence"/>
</dbReference>
<organism evidence="4 5">
    <name type="scientific">Aspergillus carbonarius (strain ITEM 5010)</name>
    <dbReference type="NCBI Taxonomy" id="602072"/>
    <lineage>
        <taxon>Eukaryota</taxon>
        <taxon>Fungi</taxon>
        <taxon>Dikarya</taxon>
        <taxon>Ascomycota</taxon>
        <taxon>Pezizomycotina</taxon>
        <taxon>Eurotiomycetes</taxon>
        <taxon>Eurotiomycetidae</taxon>
        <taxon>Eurotiales</taxon>
        <taxon>Aspergillaceae</taxon>
        <taxon>Aspergillus</taxon>
        <taxon>Aspergillus subgen. Circumdati</taxon>
    </lineage>
</organism>
<dbReference type="Gene3D" id="3.40.50.720">
    <property type="entry name" value="NAD(P)-binding Rossmann-like Domain"/>
    <property type="match status" value="1"/>
</dbReference>
<keyword evidence="5" id="KW-1185">Reference proteome</keyword>
<gene>
    <name evidence="4" type="ORF">ASPCADRAFT_162405</name>
</gene>
<dbReference type="SUPFAM" id="SSF51735">
    <property type="entry name" value="NAD(P)-binding Rossmann-fold domains"/>
    <property type="match status" value="1"/>
</dbReference>
<keyword evidence="2" id="KW-0521">NADP</keyword>
<dbReference type="STRING" id="602072.A0A1R3RW78"/>
<dbReference type="InterPro" id="IPR036291">
    <property type="entry name" value="NAD(P)-bd_dom_sf"/>
</dbReference>
<comment type="similarity">
    <text evidence="1">Belongs to the short-chain dehydrogenases/reductases (SDR) family.</text>
</comment>
<dbReference type="PRINTS" id="PR00080">
    <property type="entry name" value="SDRFAMILY"/>
</dbReference>
<dbReference type="AlphaFoldDB" id="A0A1R3RW78"/>
<dbReference type="EMBL" id="KV907495">
    <property type="protein sequence ID" value="OOF98739.1"/>
    <property type="molecule type" value="Genomic_DNA"/>
</dbReference>
<sequence>MALASTKLDGGIALVTGAASGIGKEVAFAFAEAGVHGIMLVDRQEPDVTTLEECRKFAHYADLRLLAITADISVEKDVENMAQTAIKEFGRIDYCVHPAGVPSGSSAPTAHLDVEVFDRTMAVNSRGTMLVVRAISEVMAKQDPRTYTSARSKTVRSLGKGAIVVIASINGVIAAPGMMPYTASKYAAIGIAKTAAVDNFQHNIRVNVVCPSWTNTPMLQGTVERVPILDKVIQTMCPLKRAAVPEEVADASVFLCSPAATFINGESLVIDAGFSLTAYRNSL</sequence>
<name>A0A1R3RW78_ASPC5</name>
<dbReference type="PROSITE" id="PS00061">
    <property type="entry name" value="ADH_SHORT"/>
    <property type="match status" value="1"/>
</dbReference>
<evidence type="ECO:0000313" key="4">
    <source>
        <dbReference type="EMBL" id="OOF98739.1"/>
    </source>
</evidence>
<evidence type="ECO:0000256" key="2">
    <source>
        <dbReference type="ARBA" id="ARBA00022857"/>
    </source>
</evidence>
<reference evidence="5" key="1">
    <citation type="journal article" date="2017" name="Genome Biol.">
        <title>Comparative genomics reveals high biological diversity and specific adaptations in the industrially and medically important fungal genus Aspergillus.</title>
        <authorList>
            <person name="de Vries R.P."/>
            <person name="Riley R."/>
            <person name="Wiebenga A."/>
            <person name="Aguilar-Osorio G."/>
            <person name="Amillis S."/>
            <person name="Uchima C.A."/>
            <person name="Anderluh G."/>
            <person name="Asadollahi M."/>
            <person name="Askin M."/>
            <person name="Barry K."/>
            <person name="Battaglia E."/>
            <person name="Bayram O."/>
            <person name="Benocci T."/>
            <person name="Braus-Stromeyer S.A."/>
            <person name="Caldana C."/>
            <person name="Canovas D."/>
            <person name="Cerqueira G.C."/>
            <person name="Chen F."/>
            <person name="Chen W."/>
            <person name="Choi C."/>
            <person name="Clum A."/>
            <person name="Dos Santos R.A."/>
            <person name="Damasio A.R."/>
            <person name="Diallinas G."/>
            <person name="Emri T."/>
            <person name="Fekete E."/>
            <person name="Flipphi M."/>
            <person name="Freyberg S."/>
            <person name="Gallo A."/>
            <person name="Gournas C."/>
            <person name="Habgood R."/>
            <person name="Hainaut M."/>
            <person name="Harispe M.L."/>
            <person name="Henrissat B."/>
            <person name="Hilden K.S."/>
            <person name="Hope R."/>
            <person name="Hossain A."/>
            <person name="Karabika E."/>
            <person name="Karaffa L."/>
            <person name="Karanyi Z."/>
            <person name="Krasevec N."/>
            <person name="Kuo A."/>
            <person name="Kusch H."/>
            <person name="LaButti K."/>
            <person name="Lagendijk E.L."/>
            <person name="Lapidus A."/>
            <person name="Levasseur A."/>
            <person name="Lindquist E."/>
            <person name="Lipzen A."/>
            <person name="Logrieco A.F."/>
            <person name="MacCabe A."/>
            <person name="Maekelae M.R."/>
            <person name="Malavazi I."/>
            <person name="Melin P."/>
            <person name="Meyer V."/>
            <person name="Mielnichuk N."/>
            <person name="Miskei M."/>
            <person name="Molnar A.P."/>
            <person name="Mule G."/>
            <person name="Ngan C.Y."/>
            <person name="Orejas M."/>
            <person name="Orosz E."/>
            <person name="Ouedraogo J.P."/>
            <person name="Overkamp K.M."/>
            <person name="Park H.-S."/>
            <person name="Perrone G."/>
            <person name="Piumi F."/>
            <person name="Punt P.J."/>
            <person name="Ram A.F."/>
            <person name="Ramon A."/>
            <person name="Rauscher S."/>
            <person name="Record E."/>
            <person name="Riano-Pachon D.M."/>
            <person name="Robert V."/>
            <person name="Roehrig J."/>
            <person name="Ruller R."/>
            <person name="Salamov A."/>
            <person name="Salih N.S."/>
            <person name="Samson R.A."/>
            <person name="Sandor E."/>
            <person name="Sanguinetti M."/>
            <person name="Schuetze T."/>
            <person name="Sepcic K."/>
            <person name="Shelest E."/>
            <person name="Sherlock G."/>
            <person name="Sophianopoulou V."/>
            <person name="Squina F.M."/>
            <person name="Sun H."/>
            <person name="Susca A."/>
            <person name="Todd R.B."/>
            <person name="Tsang A."/>
            <person name="Unkles S.E."/>
            <person name="van de Wiele N."/>
            <person name="van Rossen-Uffink D."/>
            <person name="Oliveira J.V."/>
            <person name="Vesth T.C."/>
            <person name="Visser J."/>
            <person name="Yu J.-H."/>
            <person name="Zhou M."/>
            <person name="Andersen M.R."/>
            <person name="Archer D.B."/>
            <person name="Baker S.E."/>
            <person name="Benoit I."/>
            <person name="Brakhage A.A."/>
            <person name="Braus G.H."/>
            <person name="Fischer R."/>
            <person name="Frisvad J.C."/>
            <person name="Goldman G.H."/>
            <person name="Houbraken J."/>
            <person name="Oakley B."/>
            <person name="Pocsi I."/>
            <person name="Scazzocchio C."/>
            <person name="Seiboth B."/>
            <person name="vanKuyk P.A."/>
            <person name="Wortman J."/>
            <person name="Dyer P.S."/>
            <person name="Grigoriev I.V."/>
        </authorList>
    </citation>
    <scope>NUCLEOTIDE SEQUENCE [LARGE SCALE GENOMIC DNA]</scope>
    <source>
        <strain evidence="5">ITEM 5010</strain>
    </source>
</reference>
<evidence type="ECO:0000256" key="1">
    <source>
        <dbReference type="ARBA" id="ARBA00006484"/>
    </source>
</evidence>
<dbReference type="Pfam" id="PF13561">
    <property type="entry name" value="adh_short_C2"/>
    <property type="match status" value="1"/>
</dbReference>
<dbReference type="GO" id="GO:0016491">
    <property type="term" value="F:oxidoreductase activity"/>
    <property type="evidence" value="ECO:0007669"/>
    <property type="project" value="UniProtKB-KW"/>
</dbReference>
<dbReference type="CDD" id="cd05233">
    <property type="entry name" value="SDR_c"/>
    <property type="match status" value="1"/>
</dbReference>
<dbReference type="GO" id="GO:0044550">
    <property type="term" value="P:secondary metabolite biosynthetic process"/>
    <property type="evidence" value="ECO:0007669"/>
    <property type="project" value="UniProtKB-ARBA"/>
</dbReference>
<dbReference type="FunFam" id="3.40.50.720:FF:000084">
    <property type="entry name" value="Short-chain dehydrogenase reductase"/>
    <property type="match status" value="1"/>
</dbReference>
<evidence type="ECO:0008006" key="6">
    <source>
        <dbReference type="Google" id="ProtNLM"/>
    </source>
</evidence>
<accession>A0A1R3RW78</accession>
<evidence type="ECO:0000313" key="5">
    <source>
        <dbReference type="Proteomes" id="UP000188318"/>
    </source>
</evidence>
<dbReference type="InterPro" id="IPR002347">
    <property type="entry name" value="SDR_fam"/>
</dbReference>
<proteinExistence type="inferred from homology"/>
<dbReference type="PANTHER" id="PTHR24321">
    <property type="entry name" value="DEHYDROGENASES, SHORT CHAIN"/>
    <property type="match status" value="1"/>
</dbReference>